<sequence length="184" mass="19306">MLGVDDEGAALPLLDDPADELREAADEALLLPLSMGADEDGVESLELLGTCAPTNATLHRAPTASGLHCIVGHITLNEWNLDEIEPSVALDVDGGAETIPMSLLPGEPIAGLRRITPTPPTRWQRLCFGDPVGIIILLSVVVGLLLFVHMIPWLAGADPLPPKTPPPISSDAASTPLATHHAHI</sequence>
<dbReference type="EMBL" id="CP119894">
    <property type="protein sequence ID" value="WFD27075.1"/>
    <property type="molecule type" value="Genomic_DNA"/>
</dbReference>
<evidence type="ECO:0000256" key="2">
    <source>
        <dbReference type="SAM" id="Phobius"/>
    </source>
</evidence>
<gene>
    <name evidence="3" type="ORF">MNAN1_002071</name>
</gene>
<reference evidence="3" key="1">
    <citation type="submission" date="2023-03" db="EMBL/GenBank/DDBJ databases">
        <title>Mating type loci evolution in Malassezia.</title>
        <authorList>
            <person name="Coelho M.A."/>
        </authorList>
    </citation>
    <scope>NUCLEOTIDE SEQUENCE</scope>
    <source>
        <strain evidence="3">CBS 9557</strain>
    </source>
</reference>
<accession>A0AAF0EJH0</accession>
<name>A0AAF0EJH0_9BASI</name>
<dbReference type="AlphaFoldDB" id="A0AAF0EJH0"/>
<keyword evidence="2" id="KW-0472">Membrane</keyword>
<keyword evidence="2" id="KW-1133">Transmembrane helix</keyword>
<evidence type="ECO:0000256" key="1">
    <source>
        <dbReference type="SAM" id="MobiDB-lite"/>
    </source>
</evidence>
<keyword evidence="2" id="KW-0812">Transmembrane</keyword>
<evidence type="ECO:0000313" key="4">
    <source>
        <dbReference type="Proteomes" id="UP001213623"/>
    </source>
</evidence>
<protein>
    <submittedName>
        <fullName evidence="3">Uncharacterized protein</fullName>
    </submittedName>
</protein>
<keyword evidence="4" id="KW-1185">Reference proteome</keyword>
<organism evidence="3 4">
    <name type="scientific">Malassezia nana</name>
    <dbReference type="NCBI Taxonomy" id="180528"/>
    <lineage>
        <taxon>Eukaryota</taxon>
        <taxon>Fungi</taxon>
        <taxon>Dikarya</taxon>
        <taxon>Basidiomycota</taxon>
        <taxon>Ustilaginomycotina</taxon>
        <taxon>Malasseziomycetes</taxon>
        <taxon>Malasseziales</taxon>
        <taxon>Malasseziaceae</taxon>
        <taxon>Malassezia</taxon>
    </lineage>
</organism>
<dbReference type="Proteomes" id="UP001213623">
    <property type="component" value="Chromosome 3"/>
</dbReference>
<feature type="region of interest" description="Disordered" evidence="1">
    <location>
        <begin position="165"/>
        <end position="184"/>
    </location>
</feature>
<feature type="transmembrane region" description="Helical" evidence="2">
    <location>
        <begin position="132"/>
        <end position="155"/>
    </location>
</feature>
<proteinExistence type="predicted"/>
<evidence type="ECO:0000313" key="3">
    <source>
        <dbReference type="EMBL" id="WFD27075.1"/>
    </source>
</evidence>